<dbReference type="InterPro" id="IPR018511">
    <property type="entry name" value="Hemolysin-typ_Ca-bd_CS"/>
</dbReference>
<protein>
    <submittedName>
        <fullName evidence="3">Hemolysin type calcium-binding protein</fullName>
    </submittedName>
</protein>
<dbReference type="PROSITE" id="PS00330">
    <property type="entry name" value="HEMOLYSIN_CALCIUM"/>
    <property type="match status" value="3"/>
</dbReference>
<dbReference type="Pfam" id="PF00353">
    <property type="entry name" value="HemolysinCabind"/>
    <property type="match status" value="2"/>
</dbReference>
<dbReference type="PANTHER" id="PTHR38340:SF1">
    <property type="entry name" value="S-LAYER PROTEIN"/>
    <property type="match status" value="1"/>
</dbReference>
<dbReference type="PRINTS" id="PR00313">
    <property type="entry name" value="CABNDNGRPT"/>
</dbReference>
<evidence type="ECO:0000256" key="1">
    <source>
        <dbReference type="ARBA" id="ARBA00004613"/>
    </source>
</evidence>
<dbReference type="GO" id="GO:0005509">
    <property type="term" value="F:calcium ion binding"/>
    <property type="evidence" value="ECO:0007669"/>
    <property type="project" value="InterPro"/>
</dbReference>
<evidence type="ECO:0000313" key="4">
    <source>
        <dbReference type="Proteomes" id="UP000320653"/>
    </source>
</evidence>
<name>A0A561R7N8_9HYPH</name>
<accession>A0A561R7N8</accession>
<dbReference type="InterPro" id="IPR050557">
    <property type="entry name" value="RTX_toxin/Mannuronan_C5-epim"/>
</dbReference>
<dbReference type="SUPFAM" id="SSF51120">
    <property type="entry name" value="beta-Roll"/>
    <property type="match status" value="1"/>
</dbReference>
<dbReference type="GO" id="GO:0005576">
    <property type="term" value="C:extracellular region"/>
    <property type="evidence" value="ECO:0007669"/>
    <property type="project" value="UniProtKB-SubCell"/>
</dbReference>
<dbReference type="InterPro" id="IPR001343">
    <property type="entry name" value="Hemolysn_Ca-bd"/>
</dbReference>
<dbReference type="Gene3D" id="2.150.10.10">
    <property type="entry name" value="Serralysin-like metalloprotease, C-terminal"/>
    <property type="match status" value="1"/>
</dbReference>
<keyword evidence="2" id="KW-0964">Secreted</keyword>
<dbReference type="PANTHER" id="PTHR38340">
    <property type="entry name" value="S-LAYER PROTEIN"/>
    <property type="match status" value="1"/>
</dbReference>
<reference evidence="3 4" key="1">
    <citation type="submission" date="2019-06" db="EMBL/GenBank/DDBJ databases">
        <title>Sorghum-associated microbial communities from plants grown in Nebraska, USA.</title>
        <authorList>
            <person name="Schachtman D."/>
        </authorList>
    </citation>
    <scope>NUCLEOTIDE SEQUENCE [LARGE SCALE GENOMIC DNA]</scope>
    <source>
        <strain evidence="3 4">1225</strain>
    </source>
</reference>
<evidence type="ECO:0000256" key="2">
    <source>
        <dbReference type="ARBA" id="ARBA00022525"/>
    </source>
</evidence>
<dbReference type="Proteomes" id="UP000320653">
    <property type="component" value="Unassembled WGS sequence"/>
</dbReference>
<evidence type="ECO:0000313" key="3">
    <source>
        <dbReference type="EMBL" id="TWF58629.1"/>
    </source>
</evidence>
<comment type="subcellular location">
    <subcellularLocation>
        <location evidence="1">Secreted</location>
    </subcellularLocation>
</comment>
<dbReference type="RefSeq" id="WP_186458111.1">
    <property type="nucleotide sequence ID" value="NZ_VIWP01000001.1"/>
</dbReference>
<dbReference type="InterPro" id="IPR011049">
    <property type="entry name" value="Serralysin-like_metalloprot_C"/>
</dbReference>
<comment type="caution">
    <text evidence="3">The sequence shown here is derived from an EMBL/GenBank/DDBJ whole genome shotgun (WGS) entry which is preliminary data.</text>
</comment>
<sequence length="588" mass="62057">MAYEFRVNSYESNWQRESNVLALKGGGFLVTWSSYFNEYDDSDVASNYVAGQFYDASGQRLGGEMVMRGINGAYSGVPQATQLKNGNIVVTWIETLDDPIFTNGAHVRAQIFNTSGQPVSNVLAVDTVSSFKTVDPDVVATGDGGFVISFGIDASGPNFDEVYARAYDANGTPRGIDKVLNTKSNDFDELVTKSAALSNGNSVVIWNSEAAIDDGSSDGQNQIRASIFDSHGKVIKSDIGLTPHFGGAGGVWSDSENFGYAVAARSGGGFAVANLDWSASTKDLHKQIFFSAYDASGKQIIKPIVIFDKPDVPGDIEMAQLATGQYVVTWTQDSMVKSEVADDAYAMILSSTGKPISKVFTVGFDVDKYDEQADVSVAALSGGGFVITYNSDSIDADDEGIAGMVFGRGSGVADNLKVDASGTIAGLGGNDRLTGNSLGNFLSGDTGNDTLFGLGGADTLNGGTGNDRLSGGLGKDILTGGSGNDTFVFAEKPSKLNADVITDFTNKAGNNDKFELEKRYFKALDRGVLDKSDFVTGTKAKDASEHIIYDKAKGAVYYDSNGNKAGGMTLIATLDHHIALTASDFLIV</sequence>
<keyword evidence="4" id="KW-1185">Reference proteome</keyword>
<dbReference type="EMBL" id="VIWP01000001">
    <property type="protein sequence ID" value="TWF58629.1"/>
    <property type="molecule type" value="Genomic_DNA"/>
</dbReference>
<organism evidence="3 4">
    <name type="scientific">Neorhizobium alkalisoli</name>
    <dbReference type="NCBI Taxonomy" id="528178"/>
    <lineage>
        <taxon>Bacteria</taxon>
        <taxon>Pseudomonadati</taxon>
        <taxon>Pseudomonadota</taxon>
        <taxon>Alphaproteobacteria</taxon>
        <taxon>Hyphomicrobiales</taxon>
        <taxon>Rhizobiaceae</taxon>
        <taxon>Rhizobium/Agrobacterium group</taxon>
        <taxon>Neorhizobium</taxon>
    </lineage>
</organism>
<dbReference type="AlphaFoldDB" id="A0A561R7N8"/>
<proteinExistence type="predicted"/>
<gene>
    <name evidence="3" type="ORF">FHW37_101433</name>
</gene>